<dbReference type="EMBL" id="ML993905">
    <property type="protein sequence ID" value="KAF2203376.1"/>
    <property type="molecule type" value="Genomic_DNA"/>
</dbReference>
<keyword evidence="3" id="KW-1185">Reference proteome</keyword>
<feature type="compositionally biased region" description="Acidic residues" evidence="1">
    <location>
        <begin position="131"/>
        <end position="140"/>
    </location>
</feature>
<name>A0A9P4MU84_9PLEO</name>
<reference evidence="2" key="1">
    <citation type="journal article" date="2020" name="Stud. Mycol.">
        <title>101 Dothideomycetes genomes: a test case for predicting lifestyles and emergence of pathogens.</title>
        <authorList>
            <person name="Haridas S."/>
            <person name="Albert R."/>
            <person name="Binder M."/>
            <person name="Bloem J."/>
            <person name="Labutti K."/>
            <person name="Salamov A."/>
            <person name="Andreopoulos B."/>
            <person name="Baker S."/>
            <person name="Barry K."/>
            <person name="Bills G."/>
            <person name="Bluhm B."/>
            <person name="Cannon C."/>
            <person name="Castanera R."/>
            <person name="Culley D."/>
            <person name="Daum C."/>
            <person name="Ezra D."/>
            <person name="Gonzalez J."/>
            <person name="Henrissat B."/>
            <person name="Kuo A."/>
            <person name="Liang C."/>
            <person name="Lipzen A."/>
            <person name="Lutzoni F."/>
            <person name="Magnuson J."/>
            <person name="Mondo S."/>
            <person name="Nolan M."/>
            <person name="Ohm R."/>
            <person name="Pangilinan J."/>
            <person name="Park H.-J."/>
            <person name="Ramirez L."/>
            <person name="Alfaro M."/>
            <person name="Sun H."/>
            <person name="Tritt A."/>
            <person name="Yoshinaga Y."/>
            <person name="Zwiers L.-H."/>
            <person name="Turgeon B."/>
            <person name="Goodwin S."/>
            <person name="Spatafora J."/>
            <person name="Crous P."/>
            <person name="Grigoriev I."/>
        </authorList>
    </citation>
    <scope>NUCLEOTIDE SEQUENCE</scope>
    <source>
        <strain evidence="2">ATCC 74209</strain>
    </source>
</reference>
<gene>
    <name evidence="2" type="ORF">GQ43DRAFT_461637</name>
</gene>
<feature type="region of interest" description="Disordered" evidence="1">
    <location>
        <begin position="518"/>
        <end position="537"/>
    </location>
</feature>
<accession>A0A9P4MU84</accession>
<feature type="compositionally biased region" description="Low complexity" evidence="1">
    <location>
        <begin position="109"/>
        <end position="120"/>
    </location>
</feature>
<feature type="compositionally biased region" description="Polar residues" evidence="1">
    <location>
        <begin position="518"/>
        <end position="528"/>
    </location>
</feature>
<feature type="region of interest" description="Disordered" evidence="1">
    <location>
        <begin position="102"/>
        <end position="162"/>
    </location>
</feature>
<protein>
    <submittedName>
        <fullName evidence="2">Uncharacterized protein</fullName>
    </submittedName>
</protein>
<comment type="caution">
    <text evidence="2">The sequence shown here is derived from an EMBL/GenBank/DDBJ whole genome shotgun (WGS) entry which is preliminary data.</text>
</comment>
<proteinExistence type="predicted"/>
<evidence type="ECO:0000313" key="3">
    <source>
        <dbReference type="Proteomes" id="UP000799536"/>
    </source>
</evidence>
<dbReference type="OrthoDB" id="3694310at2759"/>
<evidence type="ECO:0000256" key="1">
    <source>
        <dbReference type="SAM" id="MobiDB-lite"/>
    </source>
</evidence>
<evidence type="ECO:0000313" key="2">
    <source>
        <dbReference type="EMBL" id="KAF2203376.1"/>
    </source>
</evidence>
<organism evidence="2 3">
    <name type="scientific">Delitschia confertaspora ATCC 74209</name>
    <dbReference type="NCBI Taxonomy" id="1513339"/>
    <lineage>
        <taxon>Eukaryota</taxon>
        <taxon>Fungi</taxon>
        <taxon>Dikarya</taxon>
        <taxon>Ascomycota</taxon>
        <taxon>Pezizomycotina</taxon>
        <taxon>Dothideomycetes</taxon>
        <taxon>Pleosporomycetidae</taxon>
        <taxon>Pleosporales</taxon>
        <taxon>Delitschiaceae</taxon>
        <taxon>Delitschia</taxon>
    </lineage>
</organism>
<sequence length="584" mass="65932">MVSSSKRKAPDGFDALNSGRSRKKAAKRSIIDDENPALKSVDPPLRRTSFAPHAGSQDRTLSLWPPVRAVGDIRRTRAYVANQKYFLTSLFNEIENSRPTDNVLKLDSSNESGSTSGDSGASEAVDVQMTEMEDVPDEQTAEATTASTEHLEPSETTETSSACVSDGYGWVDLHQDIPACVMPPSPSPAKVHFGLEQGIFAADDLTTVDIKDEFAEDGIEPEGQPPKRSVWIPIASTDPGPPLKGIKNEELLRIPTRHRHYDKEKVFEFVKFSPGLFNWENAEHIEALRAWRRQIYLRAGCNKLKQVIPFTNEETGWLELYHYRVLTRLRNTIDKLRLPVTSEVVHDFNRYFVGRVMISREGQTLPPREPRVANSISSFQTRQTGTIYGVRKLSKDLLVNRQGKKVYRPKITTEDLEKFLAQRSRIQDKNDEMTWAQLNIELLPEEKTDAALHDKEAEFCTCFRCREDPESMVIPGESGKRVSRKKLVRWPGSVRPTSRKTTSEPSREPAGQQVIDCQSPTAEVSSRGTPEKLERDTSAIDWSEEQLRRLAQLIPTRAFRSFVERYQKGTPSPEDLLEALNGVP</sequence>
<dbReference type="AlphaFoldDB" id="A0A9P4MU84"/>
<dbReference type="Proteomes" id="UP000799536">
    <property type="component" value="Unassembled WGS sequence"/>
</dbReference>
<feature type="region of interest" description="Disordered" evidence="1">
    <location>
        <begin position="491"/>
        <end position="513"/>
    </location>
</feature>
<feature type="region of interest" description="Disordered" evidence="1">
    <location>
        <begin position="1"/>
        <end position="59"/>
    </location>
</feature>